<accession>A0A4R5XPQ2</accession>
<dbReference type="PANTHER" id="PTHR48207:SF3">
    <property type="entry name" value="SUCCINATE--HYDROXYMETHYLGLUTARATE COA-TRANSFERASE"/>
    <property type="match status" value="1"/>
</dbReference>
<dbReference type="InterPro" id="IPR044855">
    <property type="entry name" value="CoA-Trfase_III_dom3_sf"/>
</dbReference>
<dbReference type="InterPro" id="IPR003673">
    <property type="entry name" value="CoA-Trfase_fam_III"/>
</dbReference>
<dbReference type="GO" id="GO:0008410">
    <property type="term" value="F:CoA-transferase activity"/>
    <property type="evidence" value="ECO:0007669"/>
    <property type="project" value="TreeGrafter"/>
</dbReference>
<dbReference type="InterPro" id="IPR023606">
    <property type="entry name" value="CoA-Trfase_III_dom_1_sf"/>
</dbReference>
<evidence type="ECO:0000256" key="1">
    <source>
        <dbReference type="ARBA" id="ARBA00022679"/>
    </source>
</evidence>
<comment type="caution">
    <text evidence="2">The sequence shown here is derived from an EMBL/GenBank/DDBJ whole genome shotgun (WGS) entry which is preliminary data.</text>
</comment>
<reference evidence="2 3" key="1">
    <citation type="submission" date="2019-03" db="EMBL/GenBank/DDBJ databases">
        <title>Genome Sequencing and Assembly of Various Microbes Isolated from Partially Reclaimed Soil and Acid Mine Drainage (AMD) Site.</title>
        <authorList>
            <person name="Steinbock B."/>
            <person name="Bechtold R."/>
            <person name="Sevigny J.L."/>
            <person name="Thomas D."/>
            <person name="Cuthill L.R."/>
            <person name="Aveiro Johannsen E.J."/>
            <person name="Thomas K."/>
            <person name="Ghosh A."/>
        </authorList>
    </citation>
    <scope>NUCLEOTIDE SEQUENCE [LARGE SCALE GENOMIC DNA]</scope>
    <source>
        <strain evidence="2 3">S-A1</strain>
    </source>
</reference>
<dbReference type="PANTHER" id="PTHR48207">
    <property type="entry name" value="SUCCINATE--HYDROXYMETHYLGLUTARATE COA-TRANSFERASE"/>
    <property type="match status" value="1"/>
</dbReference>
<dbReference type="SUPFAM" id="SSF89796">
    <property type="entry name" value="CoA-transferase family III (CaiB/BaiF)"/>
    <property type="match status" value="1"/>
</dbReference>
<evidence type="ECO:0000313" key="3">
    <source>
        <dbReference type="Proteomes" id="UP000294621"/>
    </source>
</evidence>
<dbReference type="OrthoDB" id="9797653at2"/>
<dbReference type="EMBL" id="SMZQ01000011">
    <property type="protein sequence ID" value="TDL33453.1"/>
    <property type="molecule type" value="Genomic_DNA"/>
</dbReference>
<protein>
    <submittedName>
        <fullName evidence="2">CoA transferase</fullName>
    </submittedName>
</protein>
<dbReference type="InterPro" id="IPR050483">
    <property type="entry name" value="CoA-transferase_III_domain"/>
</dbReference>
<name>A0A4R5XPQ2_9MICC</name>
<dbReference type="Gene3D" id="3.30.1540.10">
    <property type="entry name" value="formyl-coa transferase, domain 3"/>
    <property type="match status" value="1"/>
</dbReference>
<keyword evidence="1 2" id="KW-0808">Transferase</keyword>
<gene>
    <name evidence="2" type="ORF">E2R57_18115</name>
</gene>
<dbReference type="AlphaFoldDB" id="A0A4R5XPQ2"/>
<dbReference type="Pfam" id="PF02515">
    <property type="entry name" value="CoA_transf_3"/>
    <property type="match status" value="1"/>
</dbReference>
<proteinExistence type="predicted"/>
<evidence type="ECO:0000313" key="2">
    <source>
        <dbReference type="EMBL" id="TDL33453.1"/>
    </source>
</evidence>
<sequence length="417" mass="44148">MAGSYPSLDEAPASDMFGRKGSGPLSGLLVADFGRVLAGPYCTMLLADMGATVVKIESPDGDETRAWKPPVREGESTYYLSINRNKGSIALDLRDGDDRRIAQDIARRADVMVENFKPNSLERYGLDYESVAVTNPEVIYASITGFGTAGGASLPGYDLLVQALSGLMSLTGAPDTPAYRSGVAVFDVITGLHAAIGILAALHERGRTGRGQRIEVNLMSSALSGMVNQTAGYLLSGTVPARLGNEHPSIYPYEPLPTGAGDIVIAIGNDPQFRKLCHALGLTELSLDPRFATAPARSLNREELRPALQAALARASSAEWFDILTGAGIPCAPINDVRQGLDFAESIGLDPVVTIGEGSEAIPTVRNPITFSQTPVSYDLVPPAHDGDRGQVLAWLEARHGATAAQQRPAPATQRKV</sequence>
<dbReference type="Proteomes" id="UP000294621">
    <property type="component" value="Unassembled WGS sequence"/>
</dbReference>
<dbReference type="Gene3D" id="3.40.50.10540">
    <property type="entry name" value="Crotonobetainyl-coa:carnitine coa-transferase, domain 1"/>
    <property type="match status" value="1"/>
</dbReference>
<organism evidence="2 3">
    <name type="scientific">Arthrobacter nitrophenolicus</name>
    <dbReference type="NCBI Taxonomy" id="683150"/>
    <lineage>
        <taxon>Bacteria</taxon>
        <taxon>Bacillati</taxon>
        <taxon>Actinomycetota</taxon>
        <taxon>Actinomycetes</taxon>
        <taxon>Micrococcales</taxon>
        <taxon>Micrococcaceae</taxon>
        <taxon>Arthrobacter</taxon>
    </lineage>
</organism>